<reference evidence="1 2" key="1">
    <citation type="submission" date="2018-10" db="EMBL/GenBank/DDBJ databases">
        <title>Draft genome sequence of the microsporidian Tubulinosema ratisbonensis.</title>
        <authorList>
            <person name="Polonais V."/>
            <person name="Peyretaillade E."/>
            <person name="Niehus S."/>
            <person name="Wawrzyniak I."/>
            <person name="Franchet A."/>
            <person name="Gaspin C."/>
            <person name="Reichstadt M."/>
            <person name="Belser C."/>
            <person name="Labadie K."/>
            <person name="Delbac F."/>
            <person name="Ferrandon D."/>
        </authorList>
    </citation>
    <scope>NUCLEOTIDE SEQUENCE [LARGE SCALE GENOMIC DNA]</scope>
    <source>
        <strain evidence="1 2">Franzen</strain>
    </source>
</reference>
<sequence length="184" mass="21868">MAKLIEMEKSQEYSNKEEKSCSSMICSSLGESYEFGNKEEDVKQRLHEISMKIGIKAYKNRKKSVNNEDMTRRRKKYVPFDLHFLKEIDIQEIYSDVEKIRSILGGEEFKVRIENKLLKTSQGNFKKNDRVRLIHEDKEELVVISWINTLEITFRSKEGEKIKYNVNDFLTKKVKIYKVKKNSE</sequence>
<dbReference type="VEuPathDB" id="MicrosporidiaDB:TUBRATIS_14180"/>
<name>A0A437ALM3_9MICR</name>
<gene>
    <name evidence="1" type="ORF">TUBRATIS_14180</name>
</gene>
<accession>A0A437ALM3</accession>
<dbReference type="AlphaFoldDB" id="A0A437ALM3"/>
<evidence type="ECO:0000313" key="2">
    <source>
        <dbReference type="Proteomes" id="UP000282876"/>
    </source>
</evidence>
<comment type="caution">
    <text evidence="1">The sequence shown here is derived from an EMBL/GenBank/DDBJ whole genome shotgun (WGS) entry which is preliminary data.</text>
</comment>
<evidence type="ECO:0000313" key="1">
    <source>
        <dbReference type="EMBL" id="RVD92095.1"/>
    </source>
</evidence>
<dbReference type="Proteomes" id="UP000282876">
    <property type="component" value="Unassembled WGS sequence"/>
</dbReference>
<dbReference type="OrthoDB" id="1924260at2759"/>
<dbReference type="EMBL" id="RCSS01000312">
    <property type="protein sequence ID" value="RVD92095.1"/>
    <property type="molecule type" value="Genomic_DNA"/>
</dbReference>
<protein>
    <submittedName>
        <fullName evidence="1">Uncharacterized protein</fullName>
    </submittedName>
</protein>
<proteinExistence type="predicted"/>
<organism evidence="1 2">
    <name type="scientific">Tubulinosema ratisbonensis</name>
    <dbReference type="NCBI Taxonomy" id="291195"/>
    <lineage>
        <taxon>Eukaryota</taxon>
        <taxon>Fungi</taxon>
        <taxon>Fungi incertae sedis</taxon>
        <taxon>Microsporidia</taxon>
        <taxon>Tubulinosematoidea</taxon>
        <taxon>Tubulinosematidae</taxon>
        <taxon>Tubulinosema</taxon>
    </lineage>
</organism>
<keyword evidence="2" id="KW-1185">Reference proteome</keyword>